<proteinExistence type="predicted"/>
<dbReference type="PANTHER" id="PTHR42085:SF2">
    <property type="entry name" value="F-BOX DOMAIN-CONTAINING PROTEIN"/>
    <property type="match status" value="1"/>
</dbReference>
<comment type="caution">
    <text evidence="1">The sequence shown here is derived from an EMBL/GenBank/DDBJ whole genome shotgun (WGS) entry which is preliminary data.</text>
</comment>
<dbReference type="EMBL" id="AQGS01000057">
    <property type="protein sequence ID" value="EPS44186.1"/>
    <property type="molecule type" value="Genomic_DNA"/>
</dbReference>
<accession>S8AT88</accession>
<dbReference type="OrthoDB" id="288942at2759"/>
<dbReference type="STRING" id="1284197.S8AT88"/>
<dbReference type="PANTHER" id="PTHR42085">
    <property type="entry name" value="F-BOX DOMAIN-CONTAINING PROTEIN"/>
    <property type="match status" value="1"/>
</dbReference>
<organism evidence="1 2">
    <name type="scientific">Dactylellina haptotyla (strain CBS 200.50)</name>
    <name type="common">Nematode-trapping fungus</name>
    <name type="synonym">Monacrosporium haptotylum</name>
    <dbReference type="NCBI Taxonomy" id="1284197"/>
    <lineage>
        <taxon>Eukaryota</taxon>
        <taxon>Fungi</taxon>
        <taxon>Dikarya</taxon>
        <taxon>Ascomycota</taxon>
        <taxon>Pezizomycotina</taxon>
        <taxon>Orbiliomycetes</taxon>
        <taxon>Orbiliales</taxon>
        <taxon>Orbiliaceae</taxon>
        <taxon>Dactylellina</taxon>
    </lineage>
</organism>
<reference evidence="1 2" key="1">
    <citation type="journal article" date="2013" name="PLoS Genet.">
        <title>Genomic mechanisms accounting for the adaptation to parasitism in nematode-trapping fungi.</title>
        <authorList>
            <person name="Meerupati T."/>
            <person name="Andersson K.M."/>
            <person name="Friman E."/>
            <person name="Kumar D."/>
            <person name="Tunlid A."/>
            <person name="Ahren D."/>
        </authorList>
    </citation>
    <scope>NUCLEOTIDE SEQUENCE [LARGE SCALE GENOMIC DNA]</scope>
    <source>
        <strain evidence="1 2">CBS 200.50</strain>
    </source>
</reference>
<evidence type="ECO:0000313" key="1">
    <source>
        <dbReference type="EMBL" id="EPS44186.1"/>
    </source>
</evidence>
<protein>
    <submittedName>
        <fullName evidence="1">Uncharacterized protein</fullName>
    </submittedName>
</protein>
<keyword evidence="2" id="KW-1185">Reference proteome</keyword>
<evidence type="ECO:0000313" key="2">
    <source>
        <dbReference type="Proteomes" id="UP000015100"/>
    </source>
</evidence>
<dbReference type="InterPro" id="IPR038883">
    <property type="entry name" value="AN11006-like"/>
</dbReference>
<dbReference type="eggNOG" id="ENOG502S7C4">
    <property type="taxonomic scope" value="Eukaryota"/>
</dbReference>
<reference evidence="2" key="2">
    <citation type="submission" date="2013-04" db="EMBL/GenBank/DDBJ databases">
        <title>Genomic mechanisms accounting for the adaptation to parasitism in nematode-trapping fungi.</title>
        <authorList>
            <person name="Ahren D.G."/>
        </authorList>
    </citation>
    <scope>NUCLEOTIDE SEQUENCE [LARGE SCALE GENOMIC DNA]</scope>
    <source>
        <strain evidence="2">CBS 200.50</strain>
    </source>
</reference>
<dbReference type="AlphaFoldDB" id="S8AT88"/>
<dbReference type="Proteomes" id="UP000015100">
    <property type="component" value="Unassembled WGS sequence"/>
</dbReference>
<dbReference type="HOGENOM" id="CLU_055163_0_0_1"/>
<name>S8AT88_DACHA</name>
<dbReference type="OMA" id="IYRETWF"/>
<sequence>MSKVTCLKFASTSIDPQSESPLFCLPGEIRNQIWEYALTPYEDANRAYSASTCYARPGFTAPRTSAVGLLRACKSIYSEAWYLPWITAELCFYLTATARRPPYVETVPEVQRILNHLHEQGTDTSVRQVRVFAQLCELETGFHLQTILRMKHFRPREITVTIRHTDFWHWEIDEWLRVGGTWVQICRFPETVKVIRVEFESLERKKVQVDDIAQQAVERWEFAGANGVVYSAKRGEDEGGKAIGEMEVTRWTGGSTWGKRRWIRDETQPGKLDYYIKTVVWRVKEDKDDLPHSFESLRVTSGQKLTASIGYITEHELKTLGTKRVGSQDENKPMEELIEEVRRKRAHNMNWWHREWERNQESQDGEPGEGHGENEINYPIWLRRRLSASGLARQLRR</sequence>
<gene>
    <name evidence="1" type="ORF">H072_1849</name>
</gene>